<sequence>MVSLSRSFNTNSGGATFFSESGNMGDSEYLQPILESYGTFRPLNTAPIFSIHLISTLVLEIAAIVFAVQHPDEKNKCREYFIIIYAHAGLWFLTLILDQVARKKHYNLRILGYLEFYQKTQVHYRLPLYIVSLWNAIMMLIQALMQQYYPDNFAEKCIKGGTMSPIGYLCAFITFEFCLIAGININYIVKVWRFNKQKAPPDVQKEEWNACISPEATEIGSPMTGEKLYDFLQKQADLIRFLREHNAKLGEKLMVLSAQMQARGRPEN</sequence>
<protein>
    <recommendedName>
        <fullName evidence="3">Transmembrane protein 192</fullName>
    </recommendedName>
</protein>
<dbReference type="EMBL" id="QDEB01105642">
    <property type="protein sequence ID" value="RZC04995.1"/>
    <property type="molecule type" value="Genomic_DNA"/>
</dbReference>
<keyword evidence="5 7" id="KW-1133">Transmembrane helix</keyword>
<proteinExistence type="inferred from homology"/>
<dbReference type="GO" id="GO:0005765">
    <property type="term" value="C:lysosomal membrane"/>
    <property type="evidence" value="ECO:0007669"/>
    <property type="project" value="TreeGrafter"/>
</dbReference>
<dbReference type="GO" id="GO:0005770">
    <property type="term" value="C:late endosome"/>
    <property type="evidence" value="ECO:0007669"/>
    <property type="project" value="TreeGrafter"/>
</dbReference>
<dbReference type="STRING" id="1661398.A0A482VFA1"/>
<feature type="transmembrane region" description="Helical" evidence="7">
    <location>
        <begin position="80"/>
        <end position="101"/>
    </location>
</feature>
<evidence type="ECO:0000256" key="2">
    <source>
        <dbReference type="ARBA" id="ARBA00006314"/>
    </source>
</evidence>
<accession>A0A482VFA1</accession>
<comment type="caution">
    <text evidence="8">The sequence shown here is derived from an EMBL/GenBank/DDBJ whole genome shotgun (WGS) entry which is preliminary data.</text>
</comment>
<name>A0A482VFA1_ASBVE</name>
<keyword evidence="6 7" id="KW-0472">Membrane</keyword>
<feature type="transmembrane region" description="Helical" evidence="7">
    <location>
        <begin position="48"/>
        <end position="68"/>
    </location>
</feature>
<evidence type="ECO:0000313" key="9">
    <source>
        <dbReference type="Proteomes" id="UP000292052"/>
    </source>
</evidence>
<evidence type="ECO:0000256" key="3">
    <source>
        <dbReference type="ARBA" id="ARBA00014635"/>
    </source>
</evidence>
<evidence type="ECO:0000256" key="6">
    <source>
        <dbReference type="ARBA" id="ARBA00023136"/>
    </source>
</evidence>
<keyword evidence="9" id="KW-1185">Reference proteome</keyword>
<dbReference type="OrthoDB" id="6277625at2759"/>
<evidence type="ECO:0000313" key="8">
    <source>
        <dbReference type="EMBL" id="RZC04995.1"/>
    </source>
</evidence>
<evidence type="ECO:0000256" key="5">
    <source>
        <dbReference type="ARBA" id="ARBA00022989"/>
    </source>
</evidence>
<evidence type="ECO:0000256" key="1">
    <source>
        <dbReference type="ARBA" id="ARBA00004141"/>
    </source>
</evidence>
<comment type="subcellular location">
    <subcellularLocation>
        <location evidence="1">Membrane</location>
        <topology evidence="1">Multi-pass membrane protein</topology>
    </subcellularLocation>
</comment>
<gene>
    <name evidence="8" type="ORF">BDFB_008047</name>
</gene>
<dbReference type="PANTHER" id="PTHR31592">
    <property type="entry name" value="TRANSMEMBRANE PROTEIN 192"/>
    <property type="match status" value="1"/>
</dbReference>
<keyword evidence="4 7" id="KW-0812">Transmembrane</keyword>
<dbReference type="InterPro" id="IPR029399">
    <property type="entry name" value="TMEM192"/>
</dbReference>
<evidence type="ECO:0000256" key="7">
    <source>
        <dbReference type="SAM" id="Phobius"/>
    </source>
</evidence>
<dbReference type="PANTHER" id="PTHR31592:SF1">
    <property type="entry name" value="TRANSMEMBRANE PROTEIN 192"/>
    <property type="match status" value="1"/>
</dbReference>
<feature type="transmembrane region" description="Helical" evidence="7">
    <location>
        <begin position="165"/>
        <end position="189"/>
    </location>
</feature>
<evidence type="ECO:0000256" key="4">
    <source>
        <dbReference type="ARBA" id="ARBA00022692"/>
    </source>
</evidence>
<dbReference type="Pfam" id="PF14802">
    <property type="entry name" value="TMEM192"/>
    <property type="match status" value="1"/>
</dbReference>
<dbReference type="AlphaFoldDB" id="A0A482VFA1"/>
<comment type="similarity">
    <text evidence="2">Belongs to the TMEM192 family.</text>
</comment>
<organism evidence="8 9">
    <name type="scientific">Asbolus verrucosus</name>
    <name type="common">Desert ironclad beetle</name>
    <dbReference type="NCBI Taxonomy" id="1661398"/>
    <lineage>
        <taxon>Eukaryota</taxon>
        <taxon>Metazoa</taxon>
        <taxon>Ecdysozoa</taxon>
        <taxon>Arthropoda</taxon>
        <taxon>Hexapoda</taxon>
        <taxon>Insecta</taxon>
        <taxon>Pterygota</taxon>
        <taxon>Neoptera</taxon>
        <taxon>Endopterygota</taxon>
        <taxon>Coleoptera</taxon>
        <taxon>Polyphaga</taxon>
        <taxon>Cucujiformia</taxon>
        <taxon>Tenebrionidae</taxon>
        <taxon>Pimeliinae</taxon>
        <taxon>Asbolus</taxon>
    </lineage>
</organism>
<reference evidence="8 9" key="1">
    <citation type="submission" date="2017-03" db="EMBL/GenBank/DDBJ databases">
        <title>Genome of the blue death feigning beetle - Asbolus verrucosus.</title>
        <authorList>
            <person name="Rider S.D."/>
        </authorList>
    </citation>
    <scope>NUCLEOTIDE SEQUENCE [LARGE SCALE GENOMIC DNA]</scope>
    <source>
        <strain evidence="8">Butters</strain>
        <tissue evidence="8">Head and leg muscle</tissue>
    </source>
</reference>
<feature type="transmembrane region" description="Helical" evidence="7">
    <location>
        <begin position="122"/>
        <end position="145"/>
    </location>
</feature>
<dbReference type="Proteomes" id="UP000292052">
    <property type="component" value="Unassembled WGS sequence"/>
</dbReference>